<feature type="compositionally biased region" description="Basic and acidic residues" evidence="4">
    <location>
        <begin position="127"/>
        <end position="139"/>
    </location>
</feature>
<feature type="compositionally biased region" description="Basic and acidic residues" evidence="4">
    <location>
        <begin position="610"/>
        <end position="624"/>
    </location>
</feature>
<dbReference type="InterPro" id="IPR036420">
    <property type="entry name" value="BRCT_dom_sf"/>
</dbReference>
<evidence type="ECO:0000313" key="7">
    <source>
        <dbReference type="Proteomes" id="UP001358586"/>
    </source>
</evidence>
<dbReference type="Pfam" id="PF16770">
    <property type="entry name" value="RTT107_BRCT_5"/>
    <property type="match status" value="1"/>
</dbReference>
<dbReference type="Proteomes" id="UP001358586">
    <property type="component" value="Chromosome 8"/>
</dbReference>
<evidence type="ECO:0000256" key="4">
    <source>
        <dbReference type="SAM" id="MobiDB-lite"/>
    </source>
</evidence>
<dbReference type="PANTHER" id="PTHR23196:SF32">
    <property type="entry name" value="BRCT DOMAIN-CONTAINING DNA REPAIR PROTEIN"/>
    <property type="match status" value="1"/>
</dbReference>
<dbReference type="InterPro" id="IPR051579">
    <property type="entry name" value="DDR_Transcriptional_Reg"/>
</dbReference>
<evidence type="ECO:0000256" key="2">
    <source>
        <dbReference type="ARBA" id="ARBA00022763"/>
    </source>
</evidence>
<reference evidence="6 7" key="1">
    <citation type="submission" date="2023-03" db="EMBL/GenBank/DDBJ databases">
        <title>WGS of Gossypium arboreum.</title>
        <authorList>
            <person name="Yu D."/>
        </authorList>
    </citation>
    <scope>NUCLEOTIDE SEQUENCE [LARGE SCALE GENOMIC DNA]</scope>
    <source>
        <tissue evidence="6">Leaf</tissue>
    </source>
</reference>
<keyword evidence="3" id="KW-0539">Nucleus</keyword>
<feature type="region of interest" description="Disordered" evidence="4">
    <location>
        <begin position="585"/>
        <end position="670"/>
    </location>
</feature>
<dbReference type="PROSITE" id="PS50172">
    <property type="entry name" value="BRCT"/>
    <property type="match status" value="1"/>
</dbReference>
<proteinExistence type="predicted"/>
<evidence type="ECO:0000313" key="6">
    <source>
        <dbReference type="EMBL" id="KAK5811268.1"/>
    </source>
</evidence>
<dbReference type="PANTHER" id="PTHR23196">
    <property type="entry name" value="PAX TRANSCRIPTION ACTIVATION DOMAIN INTERACTING PROTEIN"/>
    <property type="match status" value="1"/>
</dbReference>
<gene>
    <name evidence="6" type="ORF">PVK06_026595</name>
</gene>
<accession>A0ABR0NY61</accession>
<comment type="subcellular location">
    <subcellularLocation>
        <location evidence="1">Nucleus</location>
    </subcellularLocation>
</comment>
<dbReference type="SUPFAM" id="SSF52113">
    <property type="entry name" value="BRCT domain"/>
    <property type="match status" value="1"/>
</dbReference>
<dbReference type="CDD" id="cd18432">
    <property type="entry name" value="BRCT_PAXIP1_rpt6_like"/>
    <property type="match status" value="1"/>
</dbReference>
<dbReference type="Pfam" id="PF16589">
    <property type="entry name" value="BRCT_2"/>
    <property type="match status" value="1"/>
</dbReference>
<dbReference type="SMART" id="SM00292">
    <property type="entry name" value="BRCT"/>
    <property type="match status" value="1"/>
</dbReference>
<evidence type="ECO:0000259" key="5">
    <source>
        <dbReference type="PROSITE" id="PS50172"/>
    </source>
</evidence>
<feature type="compositionally biased region" description="Polar residues" evidence="4">
    <location>
        <begin position="596"/>
        <end position="607"/>
    </location>
</feature>
<evidence type="ECO:0000256" key="3">
    <source>
        <dbReference type="ARBA" id="ARBA00023242"/>
    </source>
</evidence>
<feature type="compositionally biased region" description="Polar residues" evidence="4">
    <location>
        <begin position="642"/>
        <end position="670"/>
    </location>
</feature>
<comment type="caution">
    <text evidence="6">The sequence shown here is derived from an EMBL/GenBank/DDBJ whole genome shotgun (WGS) entry which is preliminary data.</text>
</comment>
<dbReference type="Gene3D" id="3.40.50.10190">
    <property type="entry name" value="BRCT domain"/>
    <property type="match status" value="2"/>
</dbReference>
<evidence type="ECO:0000256" key="1">
    <source>
        <dbReference type="ARBA" id="ARBA00004123"/>
    </source>
</evidence>
<name>A0ABR0NY61_GOSAR</name>
<protein>
    <recommendedName>
        <fullName evidence="5">BRCT domain-containing protein</fullName>
    </recommendedName>
</protein>
<dbReference type="EMBL" id="JARKNE010000008">
    <property type="protein sequence ID" value="KAK5811268.1"/>
    <property type="molecule type" value="Genomic_DNA"/>
</dbReference>
<keyword evidence="2" id="KW-0227">DNA damage</keyword>
<feature type="region of interest" description="Disordered" evidence="4">
    <location>
        <begin position="98"/>
        <end position="144"/>
    </location>
</feature>
<keyword evidence="7" id="KW-1185">Reference proteome</keyword>
<sequence>MAADTRYLTHTLLFESHSPFIRPVNENETQLEKACFGTEVMDNDDGDDDMGHVEDVKAEQAMCELDMEIVLDSEDEGSCRTETITLFNCRKITGGSEKNVSKKREGQSPCLDVDSIDKQLSAGTKRSSRDHDRSDETKDVPQLSIGDHEIRRLEYVDSQEPGDSSQAIALCFVDNFLSFNSVDLCQGVEERRRTKSPFVSSAKGTRHLAKIINRGSPVKEVGTFEWFESCHQGETDSFSKRMTRSSEFGDLSHQDLHNKGQRNLSNEHEEEHARRHSLSGFKDQGLKASIGIEKESEGNMVNGSFKEVDELMQTKSSSEKFEASGTARDIPDMFDVGFSTQIAAEAMEALCYGLPPSCKACDTCEAVEGALTDLLEGEAMSRTHFVHHSLQKVAACKIGEVGKESIRRKRSARRYNKNISSSSWNCNYQELSHKLKPETSKSKQSKSDESVSQNNLENCETYATAFIPDVQNLCRKQLSQEEPIVHQTRHCKGGANVKKIKDQVDKPRVMTNNVKEGSMLTYKRKRKSVVADPPKLLSGKQKCTKLHSYASAENLDGKLSEQRSPQEAAIARYLRLDTWNCPKGKRTQRKVPIHSSGKSNMHASFTSVGAEEHKLDPVRNKKMPEDDETNSSNFNMKGRMCTSLSWPSLESNSDESLSRQNCKEQVSGVTTNSDLAVPNIRESAWDLDRVNAAQTGKPYYVDSTSIINGLKNHNFGEPLRNTIEPSGKECITTLSCKKSVNEASLNNRPYVYHRKPCNKNLPKPSLLKELIGLGVPKLMSDSTHRGFRARKELAYIRVLFSQHLDDDVVKQQKKIAARLGISITSCSLDATHFIADKFVRTRNMLEAIALGKSVVTHLWLDSCGQASCLLDERNYILRDSKREKEIGFNMAVSLARARRYPLLKDRRVCITQTVKPNKEMIASLAKAVGGEVVEAKDQKIPDDLLILSCEQDLAICKPLLEKGATVYSSELLLNGIVIQKLEYQRHAAFDKILDGHDWLMGLHIHLPTETTVHVGIHKQLSILLWSSQSSLFSLKHSVSGQISTRNMEITNKVVDVSYFFHLETTGDSEAGYFDPAISVINHDEDDNDDAESCSCDDATTSESDLLHVVNYSLDHKANVGDDHHEDEEEDGEVVDQNGVHLCKKCINGVVVKQNKKASAVSFDSTMNEMEKNKLFWETCLAS</sequence>
<dbReference type="CDD" id="cd17744">
    <property type="entry name" value="BRCT_MDC1_rpt1"/>
    <property type="match status" value="1"/>
</dbReference>
<dbReference type="InterPro" id="IPR001357">
    <property type="entry name" value="BRCT_dom"/>
</dbReference>
<feature type="domain" description="BRCT" evidence="5">
    <location>
        <begin position="788"/>
        <end position="877"/>
    </location>
</feature>
<organism evidence="6 7">
    <name type="scientific">Gossypium arboreum</name>
    <name type="common">Tree cotton</name>
    <name type="synonym">Gossypium nanking</name>
    <dbReference type="NCBI Taxonomy" id="29729"/>
    <lineage>
        <taxon>Eukaryota</taxon>
        <taxon>Viridiplantae</taxon>
        <taxon>Streptophyta</taxon>
        <taxon>Embryophyta</taxon>
        <taxon>Tracheophyta</taxon>
        <taxon>Spermatophyta</taxon>
        <taxon>Magnoliopsida</taxon>
        <taxon>eudicotyledons</taxon>
        <taxon>Gunneridae</taxon>
        <taxon>Pentapetalae</taxon>
        <taxon>rosids</taxon>
        <taxon>malvids</taxon>
        <taxon>Malvales</taxon>
        <taxon>Malvaceae</taxon>
        <taxon>Malvoideae</taxon>
        <taxon>Gossypium</taxon>
    </lineage>
</organism>